<keyword evidence="4" id="KW-0249">Electron transport</keyword>
<dbReference type="GO" id="GO:0046872">
    <property type="term" value="F:metal ion binding"/>
    <property type="evidence" value="ECO:0007669"/>
    <property type="project" value="UniProtKB-KW"/>
</dbReference>
<protein>
    <submittedName>
        <fullName evidence="9">Cytochrome c551</fullName>
    </submittedName>
</protein>
<dbReference type="InterPro" id="IPR036909">
    <property type="entry name" value="Cyt_c-like_dom_sf"/>
</dbReference>
<feature type="domain" description="Cytochrome c" evidence="8">
    <location>
        <begin position="26"/>
        <end position="106"/>
    </location>
</feature>
<keyword evidence="7" id="KW-0732">Signal</keyword>
<name>A0A4R3L2X5_9BACL</name>
<dbReference type="PANTHER" id="PTHR37823:SF2">
    <property type="entry name" value="CYTOCHROME C-550"/>
    <property type="match status" value="1"/>
</dbReference>
<dbReference type="PANTHER" id="PTHR37823">
    <property type="entry name" value="CYTOCHROME C-553-LIKE"/>
    <property type="match status" value="1"/>
</dbReference>
<evidence type="ECO:0000256" key="4">
    <source>
        <dbReference type="ARBA" id="ARBA00022982"/>
    </source>
</evidence>
<dbReference type="EMBL" id="SMAG01000005">
    <property type="protein sequence ID" value="TCS93829.1"/>
    <property type="molecule type" value="Genomic_DNA"/>
</dbReference>
<dbReference type="GO" id="GO:0009055">
    <property type="term" value="F:electron transfer activity"/>
    <property type="evidence" value="ECO:0007669"/>
    <property type="project" value="InterPro"/>
</dbReference>
<dbReference type="Pfam" id="PF13442">
    <property type="entry name" value="Cytochrome_CBB3"/>
    <property type="match status" value="1"/>
</dbReference>
<dbReference type="InterPro" id="IPR009056">
    <property type="entry name" value="Cyt_c-like_dom"/>
</dbReference>
<keyword evidence="5 6" id="KW-0408">Iron</keyword>
<evidence type="ECO:0000256" key="6">
    <source>
        <dbReference type="PROSITE-ProRule" id="PRU00433"/>
    </source>
</evidence>
<evidence type="ECO:0000313" key="10">
    <source>
        <dbReference type="Proteomes" id="UP000294937"/>
    </source>
</evidence>
<evidence type="ECO:0000256" key="5">
    <source>
        <dbReference type="ARBA" id="ARBA00023004"/>
    </source>
</evidence>
<dbReference type="AlphaFoldDB" id="A0A4R3L2X5"/>
<sequence length="106" mass="11661">MNKWMVIILGGCLVVGGMSACSPQDSSEQKLPQVFDPESLYLNHCANCHGGNLEGSYGPSLKQTGSKYSKDEILQIIQKGKGKMPSQAYVDPEEQEKLAEWLSKQK</sequence>
<dbReference type="OrthoDB" id="7933886at2"/>
<organism evidence="9 10">
    <name type="scientific">Hazenella coriacea</name>
    <dbReference type="NCBI Taxonomy" id="1179467"/>
    <lineage>
        <taxon>Bacteria</taxon>
        <taxon>Bacillati</taxon>
        <taxon>Bacillota</taxon>
        <taxon>Bacilli</taxon>
        <taxon>Bacillales</taxon>
        <taxon>Thermoactinomycetaceae</taxon>
        <taxon>Hazenella</taxon>
    </lineage>
</organism>
<proteinExistence type="predicted"/>
<dbReference type="PROSITE" id="PS51257">
    <property type="entry name" value="PROKAR_LIPOPROTEIN"/>
    <property type="match status" value="1"/>
</dbReference>
<dbReference type="GO" id="GO:0020037">
    <property type="term" value="F:heme binding"/>
    <property type="evidence" value="ECO:0007669"/>
    <property type="project" value="InterPro"/>
</dbReference>
<evidence type="ECO:0000256" key="1">
    <source>
        <dbReference type="ARBA" id="ARBA00022448"/>
    </source>
</evidence>
<dbReference type="InterPro" id="IPR051811">
    <property type="entry name" value="Cytochrome_c550/c551-like"/>
</dbReference>
<keyword evidence="3 6" id="KW-0479">Metal-binding</keyword>
<reference evidence="9 10" key="1">
    <citation type="submission" date="2019-03" db="EMBL/GenBank/DDBJ databases">
        <title>Genomic Encyclopedia of Type Strains, Phase IV (KMG-IV): sequencing the most valuable type-strain genomes for metagenomic binning, comparative biology and taxonomic classification.</title>
        <authorList>
            <person name="Goeker M."/>
        </authorList>
    </citation>
    <scope>NUCLEOTIDE SEQUENCE [LARGE SCALE GENOMIC DNA]</scope>
    <source>
        <strain evidence="9 10">DSM 45707</strain>
    </source>
</reference>
<feature type="chain" id="PRO_5020236336" evidence="7">
    <location>
        <begin position="21"/>
        <end position="106"/>
    </location>
</feature>
<gene>
    <name evidence="9" type="ORF">EDD58_10537</name>
</gene>
<evidence type="ECO:0000259" key="8">
    <source>
        <dbReference type="PROSITE" id="PS51007"/>
    </source>
</evidence>
<dbReference type="SUPFAM" id="SSF46626">
    <property type="entry name" value="Cytochrome c"/>
    <property type="match status" value="1"/>
</dbReference>
<feature type="signal peptide" evidence="7">
    <location>
        <begin position="1"/>
        <end position="20"/>
    </location>
</feature>
<evidence type="ECO:0000256" key="2">
    <source>
        <dbReference type="ARBA" id="ARBA00022617"/>
    </source>
</evidence>
<evidence type="ECO:0000313" key="9">
    <source>
        <dbReference type="EMBL" id="TCS93829.1"/>
    </source>
</evidence>
<evidence type="ECO:0000256" key="7">
    <source>
        <dbReference type="SAM" id="SignalP"/>
    </source>
</evidence>
<dbReference type="Proteomes" id="UP000294937">
    <property type="component" value="Unassembled WGS sequence"/>
</dbReference>
<dbReference type="RefSeq" id="WP_131925122.1">
    <property type="nucleotide sequence ID" value="NZ_SMAG01000005.1"/>
</dbReference>
<accession>A0A4R3L2X5</accession>
<keyword evidence="2 6" id="KW-0349">Heme</keyword>
<dbReference type="PROSITE" id="PS51007">
    <property type="entry name" value="CYTC"/>
    <property type="match status" value="1"/>
</dbReference>
<dbReference type="Gene3D" id="1.10.760.10">
    <property type="entry name" value="Cytochrome c-like domain"/>
    <property type="match status" value="1"/>
</dbReference>
<comment type="caution">
    <text evidence="9">The sequence shown here is derived from an EMBL/GenBank/DDBJ whole genome shotgun (WGS) entry which is preliminary data.</text>
</comment>
<keyword evidence="10" id="KW-1185">Reference proteome</keyword>
<keyword evidence="1" id="KW-0813">Transport</keyword>
<evidence type="ECO:0000256" key="3">
    <source>
        <dbReference type="ARBA" id="ARBA00022723"/>
    </source>
</evidence>